<proteinExistence type="predicted"/>
<feature type="compositionally biased region" description="Polar residues" evidence="1">
    <location>
        <begin position="1"/>
        <end position="10"/>
    </location>
</feature>
<sequence length="77" mass="8588">MNHSADSNQISSSFSDELDSDFLQTSSRSESDGNEVLLKSLEETWFQPEPLLTGNHRSAEFPLECLPSTIQDVVIET</sequence>
<dbReference type="AlphaFoldDB" id="A0A382P2X7"/>
<feature type="region of interest" description="Disordered" evidence="1">
    <location>
        <begin position="1"/>
        <end position="34"/>
    </location>
</feature>
<dbReference type="EMBL" id="UINC01104162">
    <property type="protein sequence ID" value="SVC67108.1"/>
    <property type="molecule type" value="Genomic_DNA"/>
</dbReference>
<accession>A0A382P2X7</accession>
<organism evidence="2">
    <name type="scientific">marine metagenome</name>
    <dbReference type="NCBI Taxonomy" id="408172"/>
    <lineage>
        <taxon>unclassified sequences</taxon>
        <taxon>metagenomes</taxon>
        <taxon>ecological metagenomes</taxon>
    </lineage>
</organism>
<protein>
    <submittedName>
        <fullName evidence="2">Uncharacterized protein</fullName>
    </submittedName>
</protein>
<evidence type="ECO:0000256" key="1">
    <source>
        <dbReference type="SAM" id="MobiDB-lite"/>
    </source>
</evidence>
<name>A0A382P2X7_9ZZZZ</name>
<evidence type="ECO:0000313" key="2">
    <source>
        <dbReference type="EMBL" id="SVC67108.1"/>
    </source>
</evidence>
<reference evidence="2" key="1">
    <citation type="submission" date="2018-05" db="EMBL/GenBank/DDBJ databases">
        <authorList>
            <person name="Lanie J.A."/>
            <person name="Ng W.-L."/>
            <person name="Kazmierczak K.M."/>
            <person name="Andrzejewski T.M."/>
            <person name="Davidsen T.M."/>
            <person name="Wayne K.J."/>
            <person name="Tettelin H."/>
            <person name="Glass J.I."/>
            <person name="Rusch D."/>
            <person name="Podicherti R."/>
            <person name="Tsui H.-C.T."/>
            <person name="Winkler M.E."/>
        </authorList>
    </citation>
    <scope>NUCLEOTIDE SEQUENCE</scope>
</reference>
<gene>
    <name evidence="2" type="ORF">METZ01_LOCUS319962</name>
</gene>